<evidence type="ECO:0000313" key="2">
    <source>
        <dbReference type="Proteomes" id="UP000265520"/>
    </source>
</evidence>
<feature type="non-terminal residue" evidence="1">
    <location>
        <position position="1"/>
    </location>
</feature>
<proteinExistence type="predicted"/>
<accession>A0A392WC88</accession>
<sequence length="37" mass="3858">RCISKAGGELTTDEWEGSSRIVEGTCGGVCIVCKLEA</sequence>
<name>A0A392WC88_9FABA</name>
<keyword evidence="2" id="KW-1185">Reference proteome</keyword>
<comment type="caution">
    <text evidence="1">The sequence shown here is derived from an EMBL/GenBank/DDBJ whole genome shotgun (WGS) entry which is preliminary data.</text>
</comment>
<dbReference type="EMBL" id="LXQA011412640">
    <property type="protein sequence ID" value="MCI96360.1"/>
    <property type="molecule type" value="Genomic_DNA"/>
</dbReference>
<dbReference type="Proteomes" id="UP000265520">
    <property type="component" value="Unassembled WGS sequence"/>
</dbReference>
<evidence type="ECO:0000313" key="1">
    <source>
        <dbReference type="EMBL" id="MCI96360.1"/>
    </source>
</evidence>
<organism evidence="1 2">
    <name type="scientific">Trifolium medium</name>
    <dbReference type="NCBI Taxonomy" id="97028"/>
    <lineage>
        <taxon>Eukaryota</taxon>
        <taxon>Viridiplantae</taxon>
        <taxon>Streptophyta</taxon>
        <taxon>Embryophyta</taxon>
        <taxon>Tracheophyta</taxon>
        <taxon>Spermatophyta</taxon>
        <taxon>Magnoliopsida</taxon>
        <taxon>eudicotyledons</taxon>
        <taxon>Gunneridae</taxon>
        <taxon>Pentapetalae</taxon>
        <taxon>rosids</taxon>
        <taxon>fabids</taxon>
        <taxon>Fabales</taxon>
        <taxon>Fabaceae</taxon>
        <taxon>Papilionoideae</taxon>
        <taxon>50 kb inversion clade</taxon>
        <taxon>NPAAA clade</taxon>
        <taxon>Hologalegina</taxon>
        <taxon>IRL clade</taxon>
        <taxon>Trifolieae</taxon>
        <taxon>Trifolium</taxon>
    </lineage>
</organism>
<protein>
    <submittedName>
        <fullName evidence="1">Uncharacterized protein</fullName>
    </submittedName>
</protein>
<reference evidence="1 2" key="1">
    <citation type="journal article" date="2018" name="Front. Plant Sci.">
        <title>Red Clover (Trifolium pratense) and Zigzag Clover (T. medium) - A Picture of Genomic Similarities and Differences.</title>
        <authorList>
            <person name="Dluhosova J."/>
            <person name="Istvanek J."/>
            <person name="Nedelnik J."/>
            <person name="Repkova J."/>
        </authorList>
    </citation>
    <scope>NUCLEOTIDE SEQUENCE [LARGE SCALE GENOMIC DNA]</scope>
    <source>
        <strain evidence="2">cv. 10/8</strain>
        <tissue evidence="1">Leaf</tissue>
    </source>
</reference>
<dbReference type="AlphaFoldDB" id="A0A392WC88"/>